<sequence length="422" mass="48056">MNKGIIFNGVPWFDQNLETVNAHSVCVLKEGNKYYLFGEYKTNDVNKYIGFSCYSSHNLSDWQFERLALPPQEQGLLGPDRIGERVKVLKNHNTGTYVMLMHTDNLKYTDPCIGLATCDTIDGTFKFQGPLLFEGEPIRMWDMGTFVDEDGAAYLLLHEGDIYRLSDDYLTAVEKVAENIAPGGESPAMFRDGSHYFMMFSNKTGWERNDNYYFVSNDLRGPWKKQGLFCPKDSLTFNSQCSFVLSIDINGRTVPIYMGDRWSYPRQASSASQVWLPMTVKEDTCRISEYFPVWSSDTGTEVLVEGNEEILSFRSNKHGESINYSFEGTQIIVYGISDCHSGYAEVLIYNDEEELIHRSTVDFYSLVTDNNIKYVSPKLPGGKYKLEVRVMGENGVWYTKNGTKYGSDDHFVTLNSVKVCTD</sequence>
<dbReference type="PANTHER" id="PTHR22925">
    <property type="entry name" value="GLYCOSYL HYDROLASE 43 FAMILY MEMBER"/>
    <property type="match status" value="1"/>
</dbReference>
<evidence type="ECO:0000313" key="6">
    <source>
        <dbReference type="Proteomes" id="UP000517523"/>
    </source>
</evidence>
<protein>
    <recommendedName>
        <fullName evidence="7">Glycosyl hydrolase family 43</fullName>
    </recommendedName>
</protein>
<dbReference type="EMBL" id="JACHXJ010000001">
    <property type="protein sequence ID" value="MBB3125364.1"/>
    <property type="molecule type" value="Genomic_DNA"/>
</dbReference>
<evidence type="ECO:0000256" key="1">
    <source>
        <dbReference type="ARBA" id="ARBA00009865"/>
    </source>
</evidence>
<dbReference type="Gene3D" id="2.115.10.20">
    <property type="entry name" value="Glycosyl hydrolase domain, family 43"/>
    <property type="match status" value="1"/>
</dbReference>
<evidence type="ECO:0008006" key="7">
    <source>
        <dbReference type="Google" id="ProtNLM"/>
    </source>
</evidence>
<keyword evidence="3 4" id="KW-0326">Glycosidase</keyword>
<dbReference type="RefSeq" id="WP_183576936.1">
    <property type="nucleotide sequence ID" value="NZ_JACHXJ010000001.1"/>
</dbReference>
<proteinExistence type="inferred from homology"/>
<dbReference type="InterPro" id="IPR006710">
    <property type="entry name" value="Glyco_hydro_43"/>
</dbReference>
<dbReference type="Gene3D" id="2.60.120.260">
    <property type="entry name" value="Galactose-binding domain-like"/>
    <property type="match status" value="1"/>
</dbReference>
<reference evidence="5 6" key="1">
    <citation type="submission" date="2020-08" db="EMBL/GenBank/DDBJ databases">
        <title>Genomic Encyclopedia of Type Strains, Phase III (KMG-III): the genomes of soil and plant-associated and newly described type strains.</title>
        <authorList>
            <person name="Whitman W."/>
        </authorList>
    </citation>
    <scope>NUCLEOTIDE SEQUENCE [LARGE SCALE GENOMIC DNA]</scope>
    <source>
        <strain evidence="5 6">CECT 5831</strain>
    </source>
</reference>
<evidence type="ECO:0000256" key="2">
    <source>
        <dbReference type="ARBA" id="ARBA00022801"/>
    </source>
</evidence>
<dbReference type="GO" id="GO:0004553">
    <property type="term" value="F:hydrolase activity, hydrolyzing O-glycosyl compounds"/>
    <property type="evidence" value="ECO:0007669"/>
    <property type="project" value="InterPro"/>
</dbReference>
<dbReference type="AlphaFoldDB" id="A0A839TFQ3"/>
<dbReference type="InterPro" id="IPR023296">
    <property type="entry name" value="Glyco_hydro_beta-prop_sf"/>
</dbReference>
<dbReference type="PANTHER" id="PTHR22925:SF3">
    <property type="entry name" value="GLYCOSYL HYDROLASE FAMILY PROTEIN 43"/>
    <property type="match status" value="1"/>
</dbReference>
<accession>A0A839TFQ3</accession>
<evidence type="ECO:0000256" key="4">
    <source>
        <dbReference type="RuleBase" id="RU361187"/>
    </source>
</evidence>
<dbReference type="SUPFAM" id="SSF75005">
    <property type="entry name" value="Arabinanase/levansucrase/invertase"/>
    <property type="match status" value="1"/>
</dbReference>
<dbReference type="Pfam" id="PF04616">
    <property type="entry name" value="Glyco_hydro_43"/>
    <property type="match status" value="1"/>
</dbReference>
<keyword evidence="2 4" id="KW-0378">Hydrolase</keyword>
<name>A0A839TFQ3_9BACL</name>
<comment type="similarity">
    <text evidence="1 4">Belongs to the glycosyl hydrolase 43 family.</text>
</comment>
<dbReference type="CDD" id="cd18821">
    <property type="entry name" value="GH43_Pc3Gal43A-like"/>
    <property type="match status" value="1"/>
</dbReference>
<evidence type="ECO:0000256" key="3">
    <source>
        <dbReference type="ARBA" id="ARBA00023295"/>
    </source>
</evidence>
<organism evidence="5 6">
    <name type="scientific">Paenibacillus rhizosphaerae</name>
    <dbReference type="NCBI Taxonomy" id="297318"/>
    <lineage>
        <taxon>Bacteria</taxon>
        <taxon>Bacillati</taxon>
        <taxon>Bacillota</taxon>
        <taxon>Bacilli</taxon>
        <taxon>Bacillales</taxon>
        <taxon>Paenibacillaceae</taxon>
        <taxon>Paenibacillus</taxon>
    </lineage>
</organism>
<dbReference type="GO" id="GO:0005975">
    <property type="term" value="P:carbohydrate metabolic process"/>
    <property type="evidence" value="ECO:0007669"/>
    <property type="project" value="InterPro"/>
</dbReference>
<evidence type="ECO:0000313" key="5">
    <source>
        <dbReference type="EMBL" id="MBB3125364.1"/>
    </source>
</evidence>
<gene>
    <name evidence="5" type="ORF">FHS19_000018</name>
</gene>
<comment type="caution">
    <text evidence="5">The sequence shown here is derived from an EMBL/GenBank/DDBJ whole genome shotgun (WGS) entry which is preliminary data.</text>
</comment>
<dbReference type="Proteomes" id="UP000517523">
    <property type="component" value="Unassembled WGS sequence"/>
</dbReference>